<dbReference type="FunFam" id="3.90.20.20:FF:000003">
    <property type="entry name" value="GrpE protein homolog"/>
    <property type="match status" value="1"/>
</dbReference>
<keyword evidence="3" id="KW-0809">Transit peptide</keyword>
<dbReference type="Gene3D" id="2.30.22.10">
    <property type="entry name" value="Head domain of nucleotide exchange factor GrpE"/>
    <property type="match status" value="1"/>
</dbReference>
<dbReference type="GO" id="GO:0051082">
    <property type="term" value="F:unfolded protein binding"/>
    <property type="evidence" value="ECO:0007669"/>
    <property type="project" value="TreeGrafter"/>
</dbReference>
<dbReference type="InterPro" id="IPR013805">
    <property type="entry name" value="GrpE_CC"/>
</dbReference>
<evidence type="ECO:0000256" key="6">
    <source>
        <dbReference type="ARBA" id="ARBA00045572"/>
    </source>
</evidence>
<evidence type="ECO:0000256" key="1">
    <source>
        <dbReference type="ARBA" id="ARBA00004305"/>
    </source>
</evidence>
<evidence type="ECO:0000313" key="11">
    <source>
        <dbReference type="Proteomes" id="UP001159042"/>
    </source>
</evidence>
<dbReference type="FunFam" id="2.30.22.10:FF:000002">
    <property type="entry name" value="GrpE protein homolog"/>
    <property type="match status" value="1"/>
</dbReference>
<accession>A0AAV8VYD1</accession>
<dbReference type="GO" id="GO:0000774">
    <property type="term" value="F:adenyl-nucleotide exchange factor activity"/>
    <property type="evidence" value="ECO:0007669"/>
    <property type="project" value="InterPro"/>
</dbReference>
<comment type="function">
    <text evidence="6">Essential component of the PAM complex, a complex required for the translocation of transit peptide-containing proteins from the inner membrane into the mitochondrial matrix in an ATP-dependent manner. Seems to control the nucleotide-dependent binding of mitochondrial HSP70 to substrate proteins.</text>
</comment>
<dbReference type="HAMAP" id="MF_01151">
    <property type="entry name" value="GrpE"/>
    <property type="match status" value="1"/>
</dbReference>
<dbReference type="SUPFAM" id="SSF51064">
    <property type="entry name" value="Head domain of nucleotide exchange factor GrpE"/>
    <property type="match status" value="1"/>
</dbReference>
<keyword evidence="4 7" id="KW-0496">Mitochondrion</keyword>
<gene>
    <name evidence="10" type="ORF">NQ315_012077</name>
</gene>
<evidence type="ECO:0000256" key="2">
    <source>
        <dbReference type="ARBA" id="ARBA00009054"/>
    </source>
</evidence>
<dbReference type="InterPro" id="IPR009012">
    <property type="entry name" value="GrpE_head"/>
</dbReference>
<protein>
    <recommendedName>
        <fullName evidence="7">GrpE protein homolog</fullName>
    </recommendedName>
</protein>
<evidence type="ECO:0000256" key="5">
    <source>
        <dbReference type="ARBA" id="ARBA00023186"/>
    </source>
</evidence>
<keyword evidence="5 7" id="KW-0143">Chaperone</keyword>
<dbReference type="GO" id="GO:0030150">
    <property type="term" value="P:protein import into mitochondrial matrix"/>
    <property type="evidence" value="ECO:0007669"/>
    <property type="project" value="TreeGrafter"/>
</dbReference>
<dbReference type="Proteomes" id="UP001159042">
    <property type="component" value="Unassembled WGS sequence"/>
</dbReference>
<dbReference type="InterPro" id="IPR000740">
    <property type="entry name" value="GrpE"/>
</dbReference>
<dbReference type="PROSITE" id="PS01071">
    <property type="entry name" value="GRPE"/>
    <property type="match status" value="1"/>
</dbReference>
<evidence type="ECO:0000313" key="10">
    <source>
        <dbReference type="EMBL" id="KAJ8919092.1"/>
    </source>
</evidence>
<comment type="similarity">
    <text evidence="2 8">Belongs to the GrpE family.</text>
</comment>
<organism evidence="10 11">
    <name type="scientific">Exocentrus adspersus</name>
    <dbReference type="NCBI Taxonomy" id="1586481"/>
    <lineage>
        <taxon>Eukaryota</taxon>
        <taxon>Metazoa</taxon>
        <taxon>Ecdysozoa</taxon>
        <taxon>Arthropoda</taxon>
        <taxon>Hexapoda</taxon>
        <taxon>Insecta</taxon>
        <taxon>Pterygota</taxon>
        <taxon>Neoptera</taxon>
        <taxon>Endopterygota</taxon>
        <taxon>Coleoptera</taxon>
        <taxon>Polyphaga</taxon>
        <taxon>Cucujiformia</taxon>
        <taxon>Chrysomeloidea</taxon>
        <taxon>Cerambycidae</taxon>
        <taxon>Lamiinae</taxon>
        <taxon>Acanthocinini</taxon>
        <taxon>Exocentrus</taxon>
    </lineage>
</organism>
<evidence type="ECO:0000256" key="9">
    <source>
        <dbReference type="SAM" id="Coils"/>
    </source>
</evidence>
<dbReference type="PRINTS" id="PR00773">
    <property type="entry name" value="GRPEPROTEIN"/>
</dbReference>
<proteinExistence type="inferred from homology"/>
<dbReference type="Gene3D" id="3.90.20.20">
    <property type="match status" value="1"/>
</dbReference>
<evidence type="ECO:0000256" key="3">
    <source>
        <dbReference type="ARBA" id="ARBA00022946"/>
    </source>
</evidence>
<dbReference type="CDD" id="cd00446">
    <property type="entry name" value="GrpE"/>
    <property type="match status" value="1"/>
</dbReference>
<dbReference type="GO" id="GO:0006457">
    <property type="term" value="P:protein folding"/>
    <property type="evidence" value="ECO:0007669"/>
    <property type="project" value="InterPro"/>
</dbReference>
<dbReference type="EMBL" id="JANEYG010000020">
    <property type="protein sequence ID" value="KAJ8919092.1"/>
    <property type="molecule type" value="Genomic_DNA"/>
</dbReference>
<evidence type="ECO:0000256" key="8">
    <source>
        <dbReference type="RuleBase" id="RU004478"/>
    </source>
</evidence>
<name>A0AAV8VYD1_9CUCU</name>
<dbReference type="PANTHER" id="PTHR21237:SF23">
    <property type="entry name" value="GRPE PROTEIN HOMOLOG, MITOCHONDRIAL"/>
    <property type="match status" value="1"/>
</dbReference>
<dbReference type="PANTHER" id="PTHR21237">
    <property type="entry name" value="GRPE PROTEIN"/>
    <property type="match status" value="1"/>
</dbReference>
<dbReference type="GO" id="GO:0001405">
    <property type="term" value="C:PAM complex, Tim23 associated import motor"/>
    <property type="evidence" value="ECO:0007669"/>
    <property type="project" value="TreeGrafter"/>
</dbReference>
<keyword evidence="11" id="KW-1185">Reference proteome</keyword>
<dbReference type="AlphaFoldDB" id="A0AAV8VYD1"/>
<sequence>MALVRNLIKCGHIYESILINTRKKEESQSQTMDAKTEKNEELEKLNYQISELKEKNSELLDKYKRALADNENLRARLTKQIEEAKTFGIQSFCKDLLDVADVLSKATETVPNEEINNNNPHLKSLYEGLIMTEAQLKSVFKRHGLEQVNPINEKFDPNYHEALFQQDVEGKAPGTVTVVSKIGYKLHDRVIRPALVGVSK</sequence>
<comment type="subcellular location">
    <subcellularLocation>
        <location evidence="1 7">Mitochondrion matrix</location>
    </subcellularLocation>
</comment>
<dbReference type="GO" id="GO:0042803">
    <property type="term" value="F:protein homodimerization activity"/>
    <property type="evidence" value="ECO:0007669"/>
    <property type="project" value="InterPro"/>
</dbReference>
<evidence type="ECO:0000256" key="4">
    <source>
        <dbReference type="ARBA" id="ARBA00023128"/>
    </source>
</evidence>
<reference evidence="10 11" key="1">
    <citation type="journal article" date="2023" name="Insect Mol. Biol.">
        <title>Genome sequencing provides insights into the evolution of gene families encoding plant cell wall-degrading enzymes in longhorned beetles.</title>
        <authorList>
            <person name="Shin N.R."/>
            <person name="Okamura Y."/>
            <person name="Kirsch R."/>
            <person name="Pauchet Y."/>
        </authorList>
    </citation>
    <scope>NUCLEOTIDE SEQUENCE [LARGE SCALE GENOMIC DNA]</scope>
    <source>
        <strain evidence="10">EAD_L_NR</strain>
    </source>
</reference>
<feature type="coiled-coil region" evidence="9">
    <location>
        <begin position="25"/>
        <end position="83"/>
    </location>
</feature>
<dbReference type="Pfam" id="PF01025">
    <property type="entry name" value="GrpE"/>
    <property type="match status" value="1"/>
</dbReference>
<evidence type="ECO:0000256" key="7">
    <source>
        <dbReference type="RuleBase" id="RU000640"/>
    </source>
</evidence>
<dbReference type="GO" id="GO:0051087">
    <property type="term" value="F:protein-folding chaperone binding"/>
    <property type="evidence" value="ECO:0007669"/>
    <property type="project" value="InterPro"/>
</dbReference>
<comment type="caution">
    <text evidence="10">The sequence shown here is derived from an EMBL/GenBank/DDBJ whole genome shotgun (WGS) entry which is preliminary data.</text>
</comment>
<keyword evidence="9" id="KW-0175">Coiled coil</keyword>
<dbReference type="SUPFAM" id="SSF58014">
    <property type="entry name" value="Coiled-coil domain of nucleotide exchange factor GrpE"/>
    <property type="match status" value="1"/>
</dbReference>